<proteinExistence type="inferred from homology"/>
<comment type="subcellular location">
    <subcellularLocation>
        <location evidence="1">Cytoplasm</location>
    </subcellularLocation>
</comment>
<accession>A0A8D0GCV0</accession>
<dbReference type="PANTHER" id="PTHR21373">
    <property type="entry name" value="GLUCOSE REPRESSIBLE PROTEIN MAK10"/>
    <property type="match status" value="1"/>
</dbReference>
<dbReference type="GO" id="GO:0005886">
    <property type="term" value="C:plasma membrane"/>
    <property type="evidence" value="ECO:0007669"/>
    <property type="project" value="Ensembl"/>
</dbReference>
<evidence type="ECO:0000259" key="7">
    <source>
        <dbReference type="Pfam" id="PF04112"/>
    </source>
</evidence>
<sequence>MVMKASAEDDDSGWELSIPDKMEKSNMSWIEITQDFEESCRELKLGELLHDKLFGLFEAMSAIEMMDPKMDAGMIGNQVNRKVLNFEQAIRDGTIKIKDLSLPELIGIMDTCFCCLITWLEGHSLAQTVFTCLYIHNPDFIEDPAMKAFALGILKICDIAREKVNKAAVFEEEDFQSMTYGFKMANSVTDLRVTGKNLTFLRLFPEITRSRQGEERDPEVELEVMDTLVLFLFFTSAVAEAQKLMTQAADLLSAIHNSLHHGIQAQNDTTKGDHPIMMGFEPLVNQRLLPPTFPRYAKIIKREEMVNYFSKLIDRIKTVCEVVNLTNLHCILDFFCEFSEQSPCVISRSLLQTTFLVDNKKVFGTHLMQDMVKDALRSFVSPPVLSPKCCLYNNHQAKDYIDSFVTHCVRPFCSLIQIHGHNRARQRDKLGHILEEFATLQDEAEKVDAALHSMLLKQEPQRQHLACLGTWVLYHNLRIMIQYLLSGFELELYSMHEYYYIYWYLSEFLYAWLMSTLSRADSSQMAEERIMEEQQKGRSSKKTKKKKKVRPLNREITMSQAYQNMCAGMYKTMIAFDMDGKVRKPKFELDSEQVRYEHRFAPFNSVITPPPVHYLQFKEMSDLNKYSPPPQSSDLYMAASKHFQQAKMILENIPNPDHEVNRILKVAKPNIVVMKLLAGGHKKDSKVPPEFDFSPHKYFPVVKLV</sequence>
<evidence type="ECO:0000256" key="3">
    <source>
        <dbReference type="ARBA" id="ARBA00013618"/>
    </source>
</evidence>
<organism evidence="9 10">
    <name type="scientific">Sphenodon punctatus</name>
    <name type="common">Tuatara</name>
    <name type="synonym">Hatteria punctata</name>
    <dbReference type="NCBI Taxonomy" id="8508"/>
    <lineage>
        <taxon>Eukaryota</taxon>
        <taxon>Metazoa</taxon>
        <taxon>Chordata</taxon>
        <taxon>Craniata</taxon>
        <taxon>Vertebrata</taxon>
        <taxon>Euteleostomi</taxon>
        <taxon>Lepidosauria</taxon>
        <taxon>Sphenodontia</taxon>
        <taxon>Sphenodontidae</taxon>
        <taxon>Sphenodon</taxon>
    </lineage>
</organism>
<protein>
    <recommendedName>
        <fullName evidence="3">N-alpha-acetyltransferase 35, NatC auxiliary subunit</fullName>
    </recommendedName>
    <alternativeName>
        <fullName evidence="5">Protein MAK10 homolog</fullName>
    </alternativeName>
</protein>
<dbReference type="GO" id="GO:0005654">
    <property type="term" value="C:nucleoplasm"/>
    <property type="evidence" value="ECO:0007669"/>
    <property type="project" value="Ensembl"/>
</dbReference>
<dbReference type="Proteomes" id="UP000694392">
    <property type="component" value="Unplaced"/>
</dbReference>
<dbReference type="PANTHER" id="PTHR21373:SF0">
    <property type="entry name" value="N-ALPHA-ACETYLTRANSFERASE 35, NATC AUXILIARY SUBUNIT"/>
    <property type="match status" value="1"/>
</dbReference>
<dbReference type="InterPro" id="IPR007244">
    <property type="entry name" value="Naa35_N"/>
</dbReference>
<comment type="similarity">
    <text evidence="2">Belongs to the MAK10 family.</text>
</comment>
<dbReference type="GO" id="GO:0048659">
    <property type="term" value="P:smooth muscle cell proliferation"/>
    <property type="evidence" value="ECO:0007669"/>
    <property type="project" value="Ensembl"/>
</dbReference>
<feature type="domain" description="NAA35-like N-terminal" evidence="7">
    <location>
        <begin position="46"/>
        <end position="137"/>
    </location>
</feature>
<feature type="compositionally biased region" description="Basic residues" evidence="6">
    <location>
        <begin position="538"/>
        <end position="551"/>
    </location>
</feature>
<dbReference type="InterPro" id="IPR057983">
    <property type="entry name" value="NAA35-like_N"/>
</dbReference>
<feature type="domain" description="NAA35-like N-terminal" evidence="7">
    <location>
        <begin position="146"/>
        <end position="188"/>
    </location>
</feature>
<evidence type="ECO:0000256" key="2">
    <source>
        <dbReference type="ARBA" id="ARBA00006289"/>
    </source>
</evidence>
<feature type="region of interest" description="Disordered" evidence="6">
    <location>
        <begin position="528"/>
        <end position="551"/>
    </location>
</feature>
<keyword evidence="10" id="KW-1185">Reference proteome</keyword>
<feature type="domain" description="NAA35-like TPR repeats" evidence="8">
    <location>
        <begin position="318"/>
        <end position="702"/>
    </location>
</feature>
<dbReference type="GO" id="GO:0043066">
    <property type="term" value="P:negative regulation of apoptotic process"/>
    <property type="evidence" value="ECO:0007669"/>
    <property type="project" value="Ensembl"/>
</dbReference>
<dbReference type="Pfam" id="PF04112">
    <property type="entry name" value="Mak10"/>
    <property type="match status" value="2"/>
</dbReference>
<evidence type="ECO:0000259" key="8">
    <source>
        <dbReference type="Pfam" id="PF25789"/>
    </source>
</evidence>
<gene>
    <name evidence="9" type="primary">NAA35</name>
</gene>
<evidence type="ECO:0000256" key="6">
    <source>
        <dbReference type="SAM" id="MobiDB-lite"/>
    </source>
</evidence>
<reference evidence="9" key="1">
    <citation type="submission" date="2025-08" db="UniProtKB">
        <authorList>
            <consortium name="Ensembl"/>
        </authorList>
    </citation>
    <scope>IDENTIFICATION</scope>
</reference>
<dbReference type="Pfam" id="PF25789">
    <property type="entry name" value="TPR_NAA35"/>
    <property type="match status" value="1"/>
</dbReference>
<evidence type="ECO:0000313" key="10">
    <source>
        <dbReference type="Proteomes" id="UP000694392"/>
    </source>
</evidence>
<evidence type="ECO:0000256" key="5">
    <source>
        <dbReference type="ARBA" id="ARBA00030494"/>
    </source>
</evidence>
<reference evidence="9" key="2">
    <citation type="submission" date="2025-09" db="UniProtKB">
        <authorList>
            <consortium name="Ensembl"/>
        </authorList>
    </citation>
    <scope>IDENTIFICATION</scope>
</reference>
<dbReference type="OMA" id="QMEWIVQ"/>
<dbReference type="AlphaFoldDB" id="A0A8D0GCV0"/>
<dbReference type="Ensembl" id="ENSSPUT00000005480.1">
    <property type="protein sequence ID" value="ENSSPUP00000005155.1"/>
    <property type="gene ID" value="ENSSPUG00000003967.1"/>
</dbReference>
<dbReference type="InterPro" id="IPR057982">
    <property type="entry name" value="TPR_NAA35"/>
</dbReference>
<evidence type="ECO:0000256" key="4">
    <source>
        <dbReference type="ARBA" id="ARBA00022490"/>
    </source>
</evidence>
<dbReference type="GO" id="GO:0031417">
    <property type="term" value="C:NatC complex"/>
    <property type="evidence" value="ECO:0007669"/>
    <property type="project" value="Ensembl"/>
</dbReference>
<keyword evidence="4" id="KW-0963">Cytoplasm</keyword>
<evidence type="ECO:0000313" key="9">
    <source>
        <dbReference type="Ensembl" id="ENSSPUP00000005155.1"/>
    </source>
</evidence>
<evidence type="ECO:0000256" key="1">
    <source>
        <dbReference type="ARBA" id="ARBA00004496"/>
    </source>
</evidence>
<dbReference type="GeneTree" id="ENSGT00390000002445"/>
<dbReference type="GO" id="GO:0005829">
    <property type="term" value="C:cytosol"/>
    <property type="evidence" value="ECO:0007669"/>
    <property type="project" value="Ensembl"/>
</dbReference>
<name>A0A8D0GCV0_SPHPU</name>